<dbReference type="Pfam" id="PF13343">
    <property type="entry name" value="SBP_bac_6"/>
    <property type="match status" value="1"/>
</dbReference>
<dbReference type="EMBL" id="LN890655">
    <property type="protein sequence ID" value="CUS05301.2"/>
    <property type="molecule type" value="Genomic_DNA"/>
</dbReference>
<dbReference type="GO" id="GO:0030975">
    <property type="term" value="F:thiamine binding"/>
    <property type="evidence" value="ECO:0007669"/>
    <property type="project" value="InterPro"/>
</dbReference>
<dbReference type="GO" id="GO:0030288">
    <property type="term" value="C:outer membrane-bounded periplasmic space"/>
    <property type="evidence" value="ECO:0007669"/>
    <property type="project" value="TreeGrafter"/>
</dbReference>
<dbReference type="Gene3D" id="3.40.190.10">
    <property type="entry name" value="Periplasmic binding protein-like II"/>
    <property type="match status" value="2"/>
</dbReference>
<evidence type="ECO:0000313" key="4">
    <source>
        <dbReference type="Proteomes" id="UP000215027"/>
    </source>
</evidence>
<keyword evidence="1 2" id="KW-0732">Signal</keyword>
<dbReference type="PANTHER" id="PTHR30006">
    <property type="entry name" value="THIAMINE-BINDING PERIPLASMIC PROTEIN-RELATED"/>
    <property type="match status" value="1"/>
</dbReference>
<dbReference type="GO" id="GO:0030976">
    <property type="term" value="F:thiamine pyrophosphate binding"/>
    <property type="evidence" value="ECO:0007669"/>
    <property type="project" value="TreeGrafter"/>
</dbReference>
<keyword evidence="4" id="KW-1185">Reference proteome</keyword>
<feature type="signal peptide" evidence="2">
    <location>
        <begin position="1"/>
        <end position="18"/>
    </location>
</feature>
<dbReference type="PANTHER" id="PTHR30006:SF2">
    <property type="entry name" value="ABC TRANSPORTER SUBSTRATE-BINDING PROTEIN"/>
    <property type="match status" value="1"/>
</dbReference>
<gene>
    <name evidence="3" type="primary">tbpA</name>
    <name evidence="3" type="ORF">CFX0092_A3423</name>
</gene>
<evidence type="ECO:0000313" key="3">
    <source>
        <dbReference type="EMBL" id="CUS05301.2"/>
    </source>
</evidence>
<proteinExistence type="predicted"/>
<dbReference type="RefSeq" id="WP_095044530.1">
    <property type="nucleotide sequence ID" value="NZ_LN890655.1"/>
</dbReference>
<dbReference type="SUPFAM" id="SSF53850">
    <property type="entry name" value="Periplasmic binding protein-like II"/>
    <property type="match status" value="1"/>
</dbReference>
<dbReference type="PROSITE" id="PS51257">
    <property type="entry name" value="PROKAR_LIPOPROTEIN"/>
    <property type="match status" value="1"/>
</dbReference>
<evidence type="ECO:0000256" key="1">
    <source>
        <dbReference type="ARBA" id="ARBA00022729"/>
    </source>
</evidence>
<dbReference type="CDD" id="cd13545">
    <property type="entry name" value="PBP2_TbpA"/>
    <property type="match status" value="1"/>
</dbReference>
<reference evidence="3" key="1">
    <citation type="submission" date="2016-01" db="EMBL/GenBank/DDBJ databases">
        <authorList>
            <person name="Mcilroy J.S."/>
            <person name="Karst M S."/>
            <person name="Albertsen M."/>
        </authorList>
    </citation>
    <scope>NUCLEOTIDE SEQUENCE</scope>
    <source>
        <strain evidence="3">Cfx-K</strain>
    </source>
</reference>
<protein>
    <submittedName>
        <fullName evidence="3">TbpA</fullName>
    </submittedName>
</protein>
<organism evidence="3 4">
    <name type="scientific">Candidatus Promineifilum breve</name>
    <dbReference type="NCBI Taxonomy" id="1806508"/>
    <lineage>
        <taxon>Bacteria</taxon>
        <taxon>Bacillati</taxon>
        <taxon>Chloroflexota</taxon>
        <taxon>Ardenticatenia</taxon>
        <taxon>Candidatus Promineifilales</taxon>
        <taxon>Candidatus Promineifilaceae</taxon>
        <taxon>Candidatus Promineifilum</taxon>
    </lineage>
</organism>
<dbReference type="OrthoDB" id="9769319at2"/>
<dbReference type="AlphaFoldDB" id="A0A160T4Q6"/>
<dbReference type="InterPro" id="IPR005948">
    <property type="entry name" value="ThiB-like"/>
</dbReference>
<evidence type="ECO:0000256" key="2">
    <source>
        <dbReference type="SAM" id="SignalP"/>
    </source>
</evidence>
<dbReference type="KEGG" id="pbf:CFX0092_A3423"/>
<sequence>MKSKLLACVLLVWLVATAACGGAATNEPATVRLMTHDSFDVSAELLAEFQQATGITVEVFKAGDGGVIVNKAILAKDAPLADVLFGVDNTFLSRALENDIFLAYESPLLVNVPENLRLDPQHRVTPVDFGDICLNYDVAWFAERSLPPPADLAALIDPAYRGLTVAQNPATSTPGLGFLLATIETFGEDGYLDYWRALVDNDVLVVDGWETAYYSHFTAASEGDRPIVVSYASSPVAEVYFAEQPPATAPTAAVVADGACFRQIEFAGILRGTEVEDAARQLIDFLLDRPFQQDIPLKMFVYPVNEAAELPEVYVAHSHLSAAPAQMTPERISANREAWLQAWTETVLRP</sequence>
<dbReference type="GO" id="GO:0015888">
    <property type="term" value="P:thiamine transport"/>
    <property type="evidence" value="ECO:0007669"/>
    <property type="project" value="InterPro"/>
</dbReference>
<accession>A0A160T4Q6</accession>
<dbReference type="NCBIfam" id="TIGR01254">
    <property type="entry name" value="sfuA"/>
    <property type="match status" value="1"/>
</dbReference>
<name>A0A160T4Q6_9CHLR</name>
<dbReference type="Proteomes" id="UP000215027">
    <property type="component" value="Chromosome I"/>
</dbReference>
<feature type="chain" id="PRO_5008240597" evidence="2">
    <location>
        <begin position="19"/>
        <end position="350"/>
    </location>
</feature>